<evidence type="ECO:0000256" key="2">
    <source>
        <dbReference type="SAM" id="Phobius"/>
    </source>
</evidence>
<dbReference type="AlphaFoldDB" id="A0A8K0GP21"/>
<reference evidence="3" key="1">
    <citation type="submission" date="2020-03" db="EMBL/GenBank/DDBJ databases">
        <title>A high-quality chromosome-level genome assembly of a woody plant with both climbing and erect habits, Rhamnella rubrinervis.</title>
        <authorList>
            <person name="Lu Z."/>
            <person name="Yang Y."/>
            <person name="Zhu X."/>
            <person name="Sun Y."/>
        </authorList>
    </citation>
    <scope>NUCLEOTIDE SEQUENCE</scope>
    <source>
        <strain evidence="3">BYM</strain>
        <tissue evidence="3">Leaf</tissue>
    </source>
</reference>
<keyword evidence="4" id="KW-1185">Reference proteome</keyword>
<feature type="transmembrane region" description="Helical" evidence="2">
    <location>
        <begin position="183"/>
        <end position="202"/>
    </location>
</feature>
<feature type="region of interest" description="Disordered" evidence="1">
    <location>
        <begin position="1"/>
        <end position="41"/>
    </location>
</feature>
<evidence type="ECO:0000256" key="1">
    <source>
        <dbReference type="SAM" id="MobiDB-lite"/>
    </source>
</evidence>
<gene>
    <name evidence="3" type="ORF">FNV43_RR26750</name>
</gene>
<feature type="transmembrane region" description="Helical" evidence="2">
    <location>
        <begin position="151"/>
        <end position="171"/>
    </location>
</feature>
<name>A0A8K0GP21_9ROSA</name>
<feature type="compositionally biased region" description="Low complexity" evidence="1">
    <location>
        <begin position="27"/>
        <end position="41"/>
    </location>
</feature>
<organism evidence="3 4">
    <name type="scientific">Rhamnella rubrinervis</name>
    <dbReference type="NCBI Taxonomy" id="2594499"/>
    <lineage>
        <taxon>Eukaryota</taxon>
        <taxon>Viridiplantae</taxon>
        <taxon>Streptophyta</taxon>
        <taxon>Embryophyta</taxon>
        <taxon>Tracheophyta</taxon>
        <taxon>Spermatophyta</taxon>
        <taxon>Magnoliopsida</taxon>
        <taxon>eudicotyledons</taxon>
        <taxon>Gunneridae</taxon>
        <taxon>Pentapetalae</taxon>
        <taxon>rosids</taxon>
        <taxon>fabids</taxon>
        <taxon>Rosales</taxon>
        <taxon>Rhamnaceae</taxon>
        <taxon>rhamnoid group</taxon>
        <taxon>Rhamneae</taxon>
        <taxon>Rhamnella</taxon>
    </lineage>
</organism>
<evidence type="ECO:0000313" key="3">
    <source>
        <dbReference type="EMBL" id="KAF3432011.1"/>
    </source>
</evidence>
<accession>A0A8K0GP21</accession>
<comment type="caution">
    <text evidence="3">The sequence shown here is derived from an EMBL/GenBank/DDBJ whole genome shotgun (WGS) entry which is preliminary data.</text>
</comment>
<keyword evidence="2" id="KW-0472">Membrane</keyword>
<dbReference type="Proteomes" id="UP000796880">
    <property type="component" value="Unassembled WGS sequence"/>
</dbReference>
<protein>
    <submittedName>
        <fullName evidence="3">Uncharacterized protein</fullName>
    </submittedName>
</protein>
<feature type="transmembrane region" description="Helical" evidence="2">
    <location>
        <begin position="208"/>
        <end position="229"/>
    </location>
</feature>
<proteinExistence type="predicted"/>
<evidence type="ECO:0000313" key="4">
    <source>
        <dbReference type="Proteomes" id="UP000796880"/>
    </source>
</evidence>
<keyword evidence="2" id="KW-0812">Transmembrane</keyword>
<dbReference type="EMBL" id="VOIH02000012">
    <property type="protein sequence ID" value="KAF3432011.1"/>
    <property type="molecule type" value="Genomic_DNA"/>
</dbReference>
<dbReference type="OrthoDB" id="1748931at2759"/>
<feature type="compositionally biased region" description="Polar residues" evidence="1">
    <location>
        <begin position="11"/>
        <end position="26"/>
    </location>
</feature>
<keyword evidence="2" id="KW-1133">Transmembrane helix</keyword>
<sequence length="230" mass="25724">MESQILPRPSSDPSSIPLQQPSEITFQSQSGPSHGSPISSTITISTTQQDDHLLPLFIHLQQSQSPLPSPPKCCGPFRICSSLIRRFTKKSKPPDHYNVPKTTQLESDSDEKLHPVIQDLRDQELGKYVLGLSIPLATTLMVYYNPGSMPLLARLAAMILSVAFAALWNGILLRKKWKRVSNACELVGVSLMLLVFYGFLAYHLPEYLFWLPLVCWVLSLLPFGIAFCCR</sequence>